<name>A0ABU4T777_9PSEU</name>
<comment type="caution">
    <text evidence="1">The sequence shown here is derived from an EMBL/GenBank/DDBJ whole genome shotgun (WGS) entry which is preliminary data.</text>
</comment>
<evidence type="ECO:0000313" key="1">
    <source>
        <dbReference type="EMBL" id="MDX8033822.1"/>
    </source>
</evidence>
<reference evidence="1 2" key="2">
    <citation type="submission" date="2023-11" db="EMBL/GenBank/DDBJ databases">
        <authorList>
            <person name="Lara A.C."/>
            <person name="Chronakova A."/>
        </authorList>
    </citation>
    <scope>NUCLEOTIDE SEQUENCE [LARGE SCALE GENOMIC DNA]</scope>
    <source>
        <strain evidence="1 2">BCCO 10_0856</strain>
    </source>
</reference>
<reference evidence="1 2" key="1">
    <citation type="submission" date="2023-11" db="EMBL/GenBank/DDBJ databases">
        <title>Lentzea sokolovensis, sp. nov., Lentzea kristufkii, sp. nov., and Lentzea miocenensis, sp. nov., rare actinobacteria from Sokolov Coal Basin, Miocene lacustrine sediment, Czech Republic.</title>
        <authorList>
            <person name="Lara A."/>
            <person name="Kotroba L."/>
            <person name="Nouioui I."/>
            <person name="Neumann-Schaal M."/>
            <person name="Mast Y."/>
            <person name="Chronakova A."/>
        </authorList>
    </citation>
    <scope>NUCLEOTIDE SEQUENCE [LARGE SCALE GENOMIC DNA]</scope>
    <source>
        <strain evidence="1 2">BCCO 10_0856</strain>
    </source>
</reference>
<sequence length="121" mass="12604">MAHPGSARFFAALDQLVAEGEIVIDRPKGKPHPRIPEVIYPLDYGYLAGTTSGDGDGIDVFVGSAPGAGVAGVLLTADVVKRDAEMKVLVDCTTAEIVIARDFLCELGIGGHLVKRVSGSL</sequence>
<dbReference type="RefSeq" id="WP_319968847.1">
    <property type="nucleotide sequence ID" value="NZ_JAXAVW010000023.1"/>
</dbReference>
<dbReference type="InterPro" id="IPR036649">
    <property type="entry name" value="Pyrophosphatase_sf"/>
</dbReference>
<organism evidence="1 2">
    <name type="scientific">Lentzea miocenica</name>
    <dbReference type="NCBI Taxonomy" id="3095431"/>
    <lineage>
        <taxon>Bacteria</taxon>
        <taxon>Bacillati</taxon>
        <taxon>Actinomycetota</taxon>
        <taxon>Actinomycetes</taxon>
        <taxon>Pseudonocardiales</taxon>
        <taxon>Pseudonocardiaceae</taxon>
        <taxon>Lentzea</taxon>
    </lineage>
</organism>
<keyword evidence="2" id="KW-1185">Reference proteome</keyword>
<evidence type="ECO:0000313" key="2">
    <source>
        <dbReference type="Proteomes" id="UP001285521"/>
    </source>
</evidence>
<protein>
    <submittedName>
        <fullName evidence="1">Inorganic pyrophosphatase</fullName>
    </submittedName>
</protein>
<dbReference type="Proteomes" id="UP001285521">
    <property type="component" value="Unassembled WGS sequence"/>
</dbReference>
<dbReference type="Gene3D" id="3.90.80.10">
    <property type="entry name" value="Inorganic pyrophosphatase"/>
    <property type="match status" value="1"/>
</dbReference>
<proteinExistence type="predicted"/>
<accession>A0ABU4T777</accession>
<dbReference type="EMBL" id="JAXAVW010000023">
    <property type="protein sequence ID" value="MDX8033822.1"/>
    <property type="molecule type" value="Genomic_DNA"/>
</dbReference>
<dbReference type="SUPFAM" id="SSF50324">
    <property type="entry name" value="Inorganic pyrophosphatase"/>
    <property type="match status" value="1"/>
</dbReference>
<gene>
    <name evidence="1" type="ORF">SK803_26675</name>
</gene>